<dbReference type="AlphaFoldDB" id="M1D349"/>
<proteinExistence type="predicted"/>
<dbReference type="HOGENOM" id="CLU_1191662_0_0_1"/>
<evidence type="ECO:0000313" key="2">
    <source>
        <dbReference type="Proteomes" id="UP000011115"/>
    </source>
</evidence>
<accession>M1D349</accession>
<dbReference type="InParanoid" id="M1D349"/>
<dbReference type="Gramene" id="PGSC0003DMT400080195">
    <property type="protein sequence ID" value="PGSC0003DMT400080195"/>
    <property type="gene ID" value="PGSC0003DMG400031216"/>
</dbReference>
<reference evidence="2" key="1">
    <citation type="journal article" date="2011" name="Nature">
        <title>Genome sequence and analysis of the tuber crop potato.</title>
        <authorList>
            <consortium name="The Potato Genome Sequencing Consortium"/>
        </authorList>
    </citation>
    <scope>NUCLEOTIDE SEQUENCE [LARGE SCALE GENOMIC DNA]</scope>
    <source>
        <strain evidence="2">cv. DM1-3 516 R44</strain>
    </source>
</reference>
<keyword evidence="2" id="KW-1185">Reference proteome</keyword>
<reference evidence="1" key="2">
    <citation type="submission" date="2015-06" db="UniProtKB">
        <authorList>
            <consortium name="EnsemblPlants"/>
        </authorList>
    </citation>
    <scope>IDENTIFICATION</scope>
    <source>
        <strain evidence="1">DM1-3 516 R44</strain>
    </source>
</reference>
<protein>
    <submittedName>
        <fullName evidence="1">Uncharacterized protein</fullName>
    </submittedName>
</protein>
<dbReference type="ExpressionAtlas" id="M1D349">
    <property type="expression patterns" value="baseline"/>
</dbReference>
<sequence length="233" mass="25911">MKWARILVANSGRNIPKEVLILRGGIRYHFPIWVEGKARYEILPEKVLNLAGEEDNNLNSGDPSTDNHVGNGKLTAVVVPTESCENHVTVVVPIESCENHASLMKESIMGLSPIQIGFFKIKKHSSAKRQCRAHQNTEKEITTADSSGILGDVVMLNMGESEAQVPFGEVMIGREEKEVCNNEDQRTLTSVEEWEVEEAEPLYMQQQLLITEKARSFCLGETEFDQTGEIVGG</sequence>
<name>M1D349_SOLTU</name>
<dbReference type="PaxDb" id="4113-PGSC0003DMT400080195"/>
<organism evidence="1 2">
    <name type="scientific">Solanum tuberosum</name>
    <name type="common">Potato</name>
    <dbReference type="NCBI Taxonomy" id="4113"/>
    <lineage>
        <taxon>Eukaryota</taxon>
        <taxon>Viridiplantae</taxon>
        <taxon>Streptophyta</taxon>
        <taxon>Embryophyta</taxon>
        <taxon>Tracheophyta</taxon>
        <taxon>Spermatophyta</taxon>
        <taxon>Magnoliopsida</taxon>
        <taxon>eudicotyledons</taxon>
        <taxon>Gunneridae</taxon>
        <taxon>Pentapetalae</taxon>
        <taxon>asterids</taxon>
        <taxon>lamiids</taxon>
        <taxon>Solanales</taxon>
        <taxon>Solanaceae</taxon>
        <taxon>Solanoideae</taxon>
        <taxon>Solaneae</taxon>
        <taxon>Solanum</taxon>
    </lineage>
</organism>
<dbReference type="EnsemblPlants" id="PGSC0003DMT400080195">
    <property type="protein sequence ID" value="PGSC0003DMT400080195"/>
    <property type="gene ID" value="PGSC0003DMG400031216"/>
</dbReference>
<dbReference type="Proteomes" id="UP000011115">
    <property type="component" value="Unassembled WGS sequence"/>
</dbReference>
<evidence type="ECO:0000313" key="1">
    <source>
        <dbReference type="EnsemblPlants" id="PGSC0003DMT400080195"/>
    </source>
</evidence>